<proteinExistence type="predicted"/>
<comment type="caution">
    <text evidence="1">The sequence shown here is derived from an EMBL/GenBank/DDBJ whole genome shotgun (WGS) entry which is preliminary data.</text>
</comment>
<dbReference type="EMBL" id="JAUJYO010000004">
    <property type="protein sequence ID" value="KAK1318533.1"/>
    <property type="molecule type" value="Genomic_DNA"/>
</dbReference>
<protein>
    <submittedName>
        <fullName evidence="1">Uncharacterized protein</fullName>
    </submittedName>
</protein>
<sequence length="110" mass="11970">MAGKEPAAAPAPQRVCPAPSRALMTRLLKQEFKKDELAKTPTPYVAGQQYGRVPETMMAPMPSYDCWASRVNPDPNLVWGGIGQQSAPATWAFGLNNPPGRTLWGRPPSH</sequence>
<gene>
    <name evidence="1" type="ORF">QJS10_CPB04g01261</name>
</gene>
<dbReference type="AlphaFoldDB" id="A0AAV9F2D5"/>
<keyword evidence="2" id="KW-1185">Reference proteome</keyword>
<reference evidence="1" key="1">
    <citation type="journal article" date="2023" name="Nat. Commun.">
        <title>Diploid and tetraploid genomes of Acorus and the evolution of monocots.</title>
        <authorList>
            <person name="Ma L."/>
            <person name="Liu K.W."/>
            <person name="Li Z."/>
            <person name="Hsiao Y.Y."/>
            <person name="Qi Y."/>
            <person name="Fu T."/>
            <person name="Tang G.D."/>
            <person name="Zhang D."/>
            <person name="Sun W.H."/>
            <person name="Liu D.K."/>
            <person name="Li Y."/>
            <person name="Chen G.Z."/>
            <person name="Liu X.D."/>
            <person name="Liao X.Y."/>
            <person name="Jiang Y.T."/>
            <person name="Yu X."/>
            <person name="Hao Y."/>
            <person name="Huang J."/>
            <person name="Zhao X.W."/>
            <person name="Ke S."/>
            <person name="Chen Y.Y."/>
            <person name="Wu W.L."/>
            <person name="Hsu J.L."/>
            <person name="Lin Y.F."/>
            <person name="Huang M.D."/>
            <person name="Li C.Y."/>
            <person name="Huang L."/>
            <person name="Wang Z.W."/>
            <person name="Zhao X."/>
            <person name="Zhong W.Y."/>
            <person name="Peng D.H."/>
            <person name="Ahmad S."/>
            <person name="Lan S."/>
            <person name="Zhang J.S."/>
            <person name="Tsai W.C."/>
            <person name="Van de Peer Y."/>
            <person name="Liu Z.J."/>
        </authorList>
    </citation>
    <scope>NUCLEOTIDE SEQUENCE</scope>
    <source>
        <strain evidence="1">CP</strain>
    </source>
</reference>
<organism evidence="1 2">
    <name type="scientific">Acorus calamus</name>
    <name type="common">Sweet flag</name>
    <dbReference type="NCBI Taxonomy" id="4465"/>
    <lineage>
        <taxon>Eukaryota</taxon>
        <taxon>Viridiplantae</taxon>
        <taxon>Streptophyta</taxon>
        <taxon>Embryophyta</taxon>
        <taxon>Tracheophyta</taxon>
        <taxon>Spermatophyta</taxon>
        <taxon>Magnoliopsida</taxon>
        <taxon>Liliopsida</taxon>
        <taxon>Acoraceae</taxon>
        <taxon>Acorus</taxon>
    </lineage>
</organism>
<evidence type="ECO:0000313" key="2">
    <source>
        <dbReference type="Proteomes" id="UP001180020"/>
    </source>
</evidence>
<accession>A0AAV9F2D5</accession>
<dbReference type="Proteomes" id="UP001180020">
    <property type="component" value="Unassembled WGS sequence"/>
</dbReference>
<reference evidence="1" key="2">
    <citation type="submission" date="2023-06" db="EMBL/GenBank/DDBJ databases">
        <authorList>
            <person name="Ma L."/>
            <person name="Liu K.-W."/>
            <person name="Li Z."/>
            <person name="Hsiao Y.-Y."/>
            <person name="Qi Y."/>
            <person name="Fu T."/>
            <person name="Tang G."/>
            <person name="Zhang D."/>
            <person name="Sun W.-H."/>
            <person name="Liu D.-K."/>
            <person name="Li Y."/>
            <person name="Chen G.-Z."/>
            <person name="Liu X.-D."/>
            <person name="Liao X.-Y."/>
            <person name="Jiang Y.-T."/>
            <person name="Yu X."/>
            <person name="Hao Y."/>
            <person name="Huang J."/>
            <person name="Zhao X.-W."/>
            <person name="Ke S."/>
            <person name="Chen Y.-Y."/>
            <person name="Wu W.-L."/>
            <person name="Hsu J.-L."/>
            <person name="Lin Y.-F."/>
            <person name="Huang M.-D."/>
            <person name="Li C.-Y."/>
            <person name="Huang L."/>
            <person name="Wang Z.-W."/>
            <person name="Zhao X."/>
            <person name="Zhong W.-Y."/>
            <person name="Peng D.-H."/>
            <person name="Ahmad S."/>
            <person name="Lan S."/>
            <person name="Zhang J.-S."/>
            <person name="Tsai W.-C."/>
            <person name="Van De Peer Y."/>
            <person name="Liu Z.-J."/>
        </authorList>
    </citation>
    <scope>NUCLEOTIDE SEQUENCE</scope>
    <source>
        <strain evidence="1">CP</strain>
        <tissue evidence="1">Leaves</tissue>
    </source>
</reference>
<evidence type="ECO:0000313" key="1">
    <source>
        <dbReference type="EMBL" id="KAK1318533.1"/>
    </source>
</evidence>
<name>A0AAV9F2D5_ACOCL</name>